<feature type="transmembrane region" description="Helical" evidence="1">
    <location>
        <begin position="467"/>
        <end position="487"/>
    </location>
</feature>
<dbReference type="SUPFAM" id="SSF82866">
    <property type="entry name" value="Multidrug efflux transporter AcrB transmembrane domain"/>
    <property type="match status" value="2"/>
</dbReference>
<dbReference type="Gene3D" id="3.30.70.1320">
    <property type="entry name" value="Multidrug efflux transporter AcrB pore domain like"/>
    <property type="match status" value="1"/>
</dbReference>
<dbReference type="Proteomes" id="UP001611339">
    <property type="component" value="Unassembled WGS sequence"/>
</dbReference>
<feature type="transmembrane region" description="Helical" evidence="1">
    <location>
        <begin position="21"/>
        <end position="38"/>
    </location>
</feature>
<comment type="caution">
    <text evidence="2">The sequence shown here is derived from an EMBL/GenBank/DDBJ whole genome shotgun (WGS) entry which is preliminary data.</text>
</comment>
<feature type="transmembrane region" description="Helical" evidence="1">
    <location>
        <begin position="409"/>
        <end position="427"/>
    </location>
</feature>
<feature type="transmembrane region" description="Helical" evidence="1">
    <location>
        <begin position="936"/>
        <end position="957"/>
    </location>
</feature>
<dbReference type="Gene3D" id="3.30.70.1440">
    <property type="entry name" value="Multidrug efflux transporter AcrB pore domain"/>
    <property type="match status" value="1"/>
</dbReference>
<feature type="transmembrane region" description="Helical" evidence="1">
    <location>
        <begin position="383"/>
        <end position="403"/>
    </location>
</feature>
<feature type="transmembrane region" description="Helical" evidence="1">
    <location>
        <begin position="356"/>
        <end position="376"/>
    </location>
</feature>
<dbReference type="EMBL" id="JBIRUI010000014">
    <property type="protein sequence ID" value="MFI1717433.1"/>
    <property type="molecule type" value="Genomic_DNA"/>
</dbReference>
<evidence type="ECO:0000313" key="2">
    <source>
        <dbReference type="EMBL" id="MFI1717433.1"/>
    </source>
</evidence>
<dbReference type="Gene3D" id="3.30.70.1430">
    <property type="entry name" value="Multidrug efflux transporter AcrB pore domain"/>
    <property type="match status" value="2"/>
</dbReference>
<dbReference type="RefSeq" id="WP_398711769.1">
    <property type="nucleotide sequence ID" value="NZ_JBIRUI010000014.1"/>
</dbReference>
<feature type="transmembrane region" description="Helical" evidence="1">
    <location>
        <begin position="883"/>
        <end position="901"/>
    </location>
</feature>
<dbReference type="SUPFAM" id="SSF82714">
    <property type="entry name" value="Multidrug efflux transporter AcrB TolC docking domain, DN and DC subdomains"/>
    <property type="match status" value="2"/>
</dbReference>
<dbReference type="PRINTS" id="PR00702">
    <property type="entry name" value="ACRIFLAVINRP"/>
</dbReference>
<keyword evidence="1" id="KW-0812">Transmembrane</keyword>
<organism evidence="2 3">
    <name type="scientific">Streptomyces litmocidini</name>
    <dbReference type="NCBI Taxonomy" id="67318"/>
    <lineage>
        <taxon>Bacteria</taxon>
        <taxon>Bacillati</taxon>
        <taxon>Actinomycetota</taxon>
        <taxon>Actinomycetes</taxon>
        <taxon>Kitasatosporales</taxon>
        <taxon>Streptomycetaceae</taxon>
        <taxon>Streptomyces</taxon>
    </lineage>
</organism>
<keyword evidence="3" id="KW-1185">Reference proteome</keyword>
<feature type="transmembrane region" description="Helical" evidence="1">
    <location>
        <begin position="499"/>
        <end position="522"/>
    </location>
</feature>
<gene>
    <name evidence="2" type="ORF">ACH407_28145</name>
</gene>
<reference evidence="2 3" key="1">
    <citation type="submission" date="2024-10" db="EMBL/GenBank/DDBJ databases">
        <title>The Natural Products Discovery Center: Release of the First 8490 Sequenced Strains for Exploring Actinobacteria Biosynthetic Diversity.</title>
        <authorList>
            <person name="Kalkreuter E."/>
            <person name="Kautsar S.A."/>
            <person name="Yang D."/>
            <person name="Bader C.D."/>
            <person name="Teijaro C.N."/>
            <person name="Fluegel L."/>
            <person name="Davis C.M."/>
            <person name="Simpson J.R."/>
            <person name="Lauterbach L."/>
            <person name="Steele A.D."/>
            <person name="Gui C."/>
            <person name="Meng S."/>
            <person name="Li G."/>
            <person name="Viehrig K."/>
            <person name="Ye F."/>
            <person name="Su P."/>
            <person name="Kiefer A.F."/>
            <person name="Nichols A."/>
            <person name="Cepeda A.J."/>
            <person name="Yan W."/>
            <person name="Fan B."/>
            <person name="Jiang Y."/>
            <person name="Adhikari A."/>
            <person name="Zheng C.-J."/>
            <person name="Schuster L."/>
            <person name="Cowan T.M."/>
            <person name="Smanski M.J."/>
            <person name="Chevrette M.G."/>
            <person name="De Carvalho L.P.S."/>
            <person name="Shen B."/>
        </authorList>
    </citation>
    <scope>NUCLEOTIDE SEQUENCE [LARGE SCALE GENOMIC DNA]</scope>
    <source>
        <strain evidence="2 3">NPDC020602</strain>
    </source>
</reference>
<accession>A0ABW7UFG1</accession>
<proteinExistence type="predicted"/>
<dbReference type="InterPro" id="IPR027463">
    <property type="entry name" value="AcrB_DN_DC_subdom"/>
</dbReference>
<keyword evidence="1" id="KW-1133">Transmembrane helix</keyword>
<dbReference type="Gene3D" id="3.30.2090.10">
    <property type="entry name" value="Multidrug efflux transporter AcrB TolC docking domain, DN and DC subdomains"/>
    <property type="match status" value="2"/>
</dbReference>
<feature type="transmembrane region" description="Helical" evidence="1">
    <location>
        <begin position="556"/>
        <end position="575"/>
    </location>
</feature>
<sequence>MTEERGTLMRWIVRSSLRFRYLVVAAAAVMMVVGITSLPQTRVDVFPEFAPPRVEIQTTCLGLSTADVESLVTVPLEQSLNGLDGLEDLRSESVAQLSSIQLIFHEGADLFKARQEVQERVQQVSPSLPTWAAPPVIMPPVAATSRVMKIGMSSDDHSDKALMSMSMTAYWEVRARLLRVPGVANVSIFGERLKMMTVQVDPLKMQAHKVSLDDVMEATGESVDSGLLKFTAGSVIGTGGWIETPRQRLGIRHVLPVVTPADLSKVPVHATGDRTVRLGDVALVKEDHQPLGGDAVVGSDPGLLLIVEKLPWGDTPEITKNVEKAIASLEPGLPGVHFDTTIFQQQDFIHTAIDNLTQALVLGFLLVVVVLAAFLYEWRVALISLLTIPLSLMAAVLVLHWRGDTVNTMALAGLVIALGAVVDDAIIDVENILRRLREHRKAGGDTSGDTSVAKIILNASLEVRSPIVYATMIIVVATVPVFLLQGVAGSFFRTLAFSYTLAILASMVVALTVTPALCLIMLRKARVERRQSPLLRRLQNGYTAGLRRIVKRPVNAYLVSGVLVLVAALLVPQLSQSLMPSFKERDFLMHFISTPGTSVQEEQRMVSQVSREVRAIPGVRNVFGAHIGQAFLGDEIAGVNFGEGWISIDPKADYDKTLTQVKETVGRYAGMEQNVQTYLNERVDEVLTGSKYPVVVRLFGQDQKVLREKGLELQEKIGKIAGTEDVHADLQVDVPQIQVKVDVDKAAKYELKPGDVRRAASTLVAGEEVGDIFRDGRAYDTVVWSTPETRDNVAAISRLPIDTPAGTPVRLGDVAQVVIEPQPNLIARENGSRHLDVNAGVSGRDLSAVVADVEKAIDSTEFPRGYHTELLGEHEERQAAQRVLFYSAVFAALAIFVLLQVSFRSWRLALLSFLTLPMALVGGVLAVWIAGGNITLGSLVGFFTVLGIAARNGILLINHYQHLEEHEGMTFGPALVLRGARERLSPILMTSLATGLAVLPLVILGNRPGHEIEYPLAVVIVGGLVTSTLLNLLVVPSLYLRFGKGFRRHRPQHEAAATH</sequence>
<protein>
    <submittedName>
        <fullName evidence="2">Efflux RND transporter permease subunit</fullName>
    </submittedName>
</protein>
<feature type="transmembrane region" description="Helical" evidence="1">
    <location>
        <begin position="987"/>
        <end position="1004"/>
    </location>
</feature>
<evidence type="ECO:0000313" key="3">
    <source>
        <dbReference type="Proteomes" id="UP001611339"/>
    </source>
</evidence>
<evidence type="ECO:0000256" key="1">
    <source>
        <dbReference type="SAM" id="Phobius"/>
    </source>
</evidence>
<dbReference type="Gene3D" id="1.20.1640.10">
    <property type="entry name" value="Multidrug efflux transporter AcrB transmembrane domain"/>
    <property type="match status" value="2"/>
</dbReference>
<dbReference type="SUPFAM" id="SSF82693">
    <property type="entry name" value="Multidrug efflux transporter AcrB pore domain, PN1, PN2, PC1 and PC2 subdomains"/>
    <property type="match status" value="2"/>
</dbReference>
<feature type="transmembrane region" description="Helical" evidence="1">
    <location>
        <begin position="1016"/>
        <end position="1040"/>
    </location>
</feature>
<dbReference type="PANTHER" id="PTHR32063:SF4">
    <property type="entry name" value="SLR6043 PROTEIN"/>
    <property type="match status" value="1"/>
</dbReference>
<dbReference type="PANTHER" id="PTHR32063">
    <property type="match status" value="1"/>
</dbReference>
<dbReference type="InterPro" id="IPR001036">
    <property type="entry name" value="Acrflvin-R"/>
</dbReference>
<feature type="transmembrane region" description="Helical" evidence="1">
    <location>
        <begin position="908"/>
        <end position="930"/>
    </location>
</feature>
<name>A0ABW7UFG1_9ACTN</name>
<dbReference type="Pfam" id="PF00873">
    <property type="entry name" value="ACR_tran"/>
    <property type="match status" value="1"/>
</dbReference>
<keyword evidence="1" id="KW-0472">Membrane</keyword>